<organism evidence="2 3">
    <name type="scientific">Pleurodeles waltl</name>
    <name type="common">Iberian ribbed newt</name>
    <dbReference type="NCBI Taxonomy" id="8319"/>
    <lineage>
        <taxon>Eukaryota</taxon>
        <taxon>Metazoa</taxon>
        <taxon>Chordata</taxon>
        <taxon>Craniata</taxon>
        <taxon>Vertebrata</taxon>
        <taxon>Euteleostomi</taxon>
        <taxon>Amphibia</taxon>
        <taxon>Batrachia</taxon>
        <taxon>Caudata</taxon>
        <taxon>Salamandroidea</taxon>
        <taxon>Salamandridae</taxon>
        <taxon>Pleurodelinae</taxon>
        <taxon>Pleurodeles</taxon>
    </lineage>
</organism>
<feature type="region of interest" description="Disordered" evidence="1">
    <location>
        <begin position="35"/>
        <end position="74"/>
    </location>
</feature>
<accession>A0AAV7UHG0</accession>
<keyword evidence="3" id="KW-1185">Reference proteome</keyword>
<sequence>MDMSQDSCECTNTRVGLCELRVHIRAPVWCLTDPRRVAPTAPSSQQDPDGPDVMRGAPRQGGAARYSVLPKIPG</sequence>
<dbReference type="Proteomes" id="UP001066276">
    <property type="component" value="Chromosome 3_1"/>
</dbReference>
<proteinExistence type="predicted"/>
<name>A0AAV7UHG0_PLEWA</name>
<protein>
    <submittedName>
        <fullName evidence="2">Uncharacterized protein</fullName>
    </submittedName>
</protein>
<evidence type="ECO:0000313" key="2">
    <source>
        <dbReference type="EMBL" id="KAJ1187811.1"/>
    </source>
</evidence>
<gene>
    <name evidence="2" type="ORF">NDU88_004581</name>
</gene>
<reference evidence="2" key="1">
    <citation type="journal article" date="2022" name="bioRxiv">
        <title>Sequencing and chromosome-scale assembly of the giantPleurodeles waltlgenome.</title>
        <authorList>
            <person name="Brown T."/>
            <person name="Elewa A."/>
            <person name="Iarovenko S."/>
            <person name="Subramanian E."/>
            <person name="Araus A.J."/>
            <person name="Petzold A."/>
            <person name="Susuki M."/>
            <person name="Suzuki K.-i.T."/>
            <person name="Hayashi T."/>
            <person name="Toyoda A."/>
            <person name="Oliveira C."/>
            <person name="Osipova E."/>
            <person name="Leigh N.D."/>
            <person name="Simon A."/>
            <person name="Yun M.H."/>
        </authorList>
    </citation>
    <scope>NUCLEOTIDE SEQUENCE</scope>
    <source>
        <strain evidence="2">20211129_DDA</strain>
        <tissue evidence="2">Liver</tissue>
    </source>
</reference>
<dbReference type="AlphaFoldDB" id="A0AAV7UHG0"/>
<evidence type="ECO:0000313" key="3">
    <source>
        <dbReference type="Proteomes" id="UP001066276"/>
    </source>
</evidence>
<comment type="caution">
    <text evidence="2">The sequence shown here is derived from an EMBL/GenBank/DDBJ whole genome shotgun (WGS) entry which is preliminary data.</text>
</comment>
<evidence type="ECO:0000256" key="1">
    <source>
        <dbReference type="SAM" id="MobiDB-lite"/>
    </source>
</evidence>
<dbReference type="EMBL" id="JANPWB010000005">
    <property type="protein sequence ID" value="KAJ1187811.1"/>
    <property type="molecule type" value="Genomic_DNA"/>
</dbReference>